<dbReference type="AlphaFoldDB" id="A0A0U9HQN5"/>
<dbReference type="EMBL" id="DF236955">
    <property type="protein sequence ID" value="GAQ78011.1"/>
    <property type="molecule type" value="Genomic_DNA"/>
</dbReference>
<feature type="region of interest" description="Disordered" evidence="6">
    <location>
        <begin position="97"/>
        <end position="123"/>
    </location>
</feature>
<keyword evidence="3 7" id="KW-0812">Transmembrane</keyword>
<sequence length="286" mass="30943">MAAASVRASAPAFSGMAQVPVGAQQPSFSERPACYSSELPASSLRGFGSAHGAPCPELGCSSGPSVARGRYSAGLPGSLNQNALRSSISLQRRAASSFRTGSGHFGRARAEQGQKEREETEPRPVRNVLKEMREARDVQDAAKRGAAAATNEAKRDLDWYRSLKKPWFAPPEPVYGIAWTGLYALMAAATYIVITEGGGVQKQALPLAVFAAQLYFNFKWPQLFFIEKKIGKAQIDNLFLLASLVLTYQLYHSVSPTAGSLILPSVIWVAFANVLNYVILMQNQDD</sequence>
<dbReference type="FunFam" id="1.20.1260.100:FF:000001">
    <property type="entry name" value="translocator protein 2"/>
    <property type="match status" value="1"/>
</dbReference>
<dbReference type="Proteomes" id="UP000054558">
    <property type="component" value="Unassembled WGS sequence"/>
</dbReference>
<dbReference type="Gene3D" id="1.20.1260.100">
    <property type="entry name" value="TspO/MBR protein"/>
    <property type="match status" value="1"/>
</dbReference>
<feature type="compositionally biased region" description="Basic and acidic residues" evidence="6">
    <location>
        <begin position="108"/>
        <end position="123"/>
    </location>
</feature>
<comment type="similarity">
    <text evidence="2">Belongs to the TspO/BZRP family.</text>
</comment>
<keyword evidence="9" id="KW-1185">Reference proteome</keyword>
<keyword evidence="4 7" id="KW-1133">Transmembrane helix</keyword>
<comment type="subcellular location">
    <subcellularLocation>
        <location evidence="1">Membrane</location>
        <topology evidence="1">Multi-pass membrane protein</topology>
    </subcellularLocation>
</comment>
<evidence type="ECO:0000256" key="1">
    <source>
        <dbReference type="ARBA" id="ARBA00004141"/>
    </source>
</evidence>
<evidence type="ECO:0000313" key="8">
    <source>
        <dbReference type="EMBL" id="GAQ78011.1"/>
    </source>
</evidence>
<dbReference type="InterPro" id="IPR004307">
    <property type="entry name" value="TspO_MBR"/>
</dbReference>
<keyword evidence="8" id="KW-0675">Receptor</keyword>
<evidence type="ECO:0000256" key="5">
    <source>
        <dbReference type="ARBA" id="ARBA00023136"/>
    </source>
</evidence>
<proteinExistence type="inferred from homology"/>
<evidence type="ECO:0000256" key="7">
    <source>
        <dbReference type="SAM" id="Phobius"/>
    </source>
</evidence>
<evidence type="ECO:0000256" key="6">
    <source>
        <dbReference type="SAM" id="MobiDB-lite"/>
    </source>
</evidence>
<dbReference type="Pfam" id="PF03073">
    <property type="entry name" value="TspO_MBR"/>
    <property type="match status" value="1"/>
</dbReference>
<accession>A0A0U9HQN5</accession>
<dbReference type="PANTHER" id="PTHR10057">
    <property type="entry name" value="PERIPHERAL-TYPE BENZODIAZEPINE RECEPTOR"/>
    <property type="match status" value="1"/>
</dbReference>
<dbReference type="PANTHER" id="PTHR10057:SF16">
    <property type="entry name" value="PERIPHERAL-TYPE BENZODIAZEPINE RECEPTOR-RELATED"/>
    <property type="match status" value="1"/>
</dbReference>
<feature type="transmembrane region" description="Helical" evidence="7">
    <location>
        <begin position="174"/>
        <end position="194"/>
    </location>
</feature>
<gene>
    <name evidence="8" type="ORF">KFL_000060780</name>
</gene>
<dbReference type="CDD" id="cd15904">
    <property type="entry name" value="TSPO_MBR"/>
    <property type="match status" value="1"/>
</dbReference>
<evidence type="ECO:0000313" key="9">
    <source>
        <dbReference type="Proteomes" id="UP000054558"/>
    </source>
</evidence>
<evidence type="ECO:0000256" key="2">
    <source>
        <dbReference type="ARBA" id="ARBA00007524"/>
    </source>
</evidence>
<feature type="compositionally biased region" description="Low complexity" evidence="6">
    <location>
        <begin position="1"/>
        <end position="14"/>
    </location>
</feature>
<keyword evidence="5 7" id="KW-0472">Membrane</keyword>
<organism evidence="8 9">
    <name type="scientific">Klebsormidium nitens</name>
    <name type="common">Green alga</name>
    <name type="synonym">Ulothrix nitens</name>
    <dbReference type="NCBI Taxonomy" id="105231"/>
    <lineage>
        <taxon>Eukaryota</taxon>
        <taxon>Viridiplantae</taxon>
        <taxon>Streptophyta</taxon>
        <taxon>Klebsormidiophyceae</taxon>
        <taxon>Klebsormidiales</taxon>
        <taxon>Klebsormidiaceae</taxon>
        <taxon>Klebsormidium</taxon>
    </lineage>
</organism>
<dbReference type="STRING" id="105231.A0A0U9HQN5"/>
<reference evidence="8 9" key="1">
    <citation type="journal article" date="2014" name="Nat. Commun.">
        <title>Klebsormidium flaccidum genome reveals primary factors for plant terrestrial adaptation.</title>
        <authorList>
            <person name="Hori K."/>
            <person name="Maruyama F."/>
            <person name="Fujisawa T."/>
            <person name="Togashi T."/>
            <person name="Yamamoto N."/>
            <person name="Seo M."/>
            <person name="Sato S."/>
            <person name="Yamada T."/>
            <person name="Mori H."/>
            <person name="Tajima N."/>
            <person name="Moriyama T."/>
            <person name="Ikeuchi M."/>
            <person name="Watanabe M."/>
            <person name="Wada H."/>
            <person name="Kobayashi K."/>
            <person name="Saito M."/>
            <person name="Masuda T."/>
            <person name="Sasaki-Sekimoto Y."/>
            <person name="Mashiguchi K."/>
            <person name="Awai K."/>
            <person name="Shimojima M."/>
            <person name="Masuda S."/>
            <person name="Iwai M."/>
            <person name="Nobusawa T."/>
            <person name="Narise T."/>
            <person name="Kondo S."/>
            <person name="Saito H."/>
            <person name="Sato R."/>
            <person name="Murakawa M."/>
            <person name="Ihara Y."/>
            <person name="Oshima-Yamada Y."/>
            <person name="Ohtaka K."/>
            <person name="Satoh M."/>
            <person name="Sonobe K."/>
            <person name="Ishii M."/>
            <person name="Ohtani R."/>
            <person name="Kanamori-Sato M."/>
            <person name="Honoki R."/>
            <person name="Miyazaki D."/>
            <person name="Mochizuki H."/>
            <person name="Umetsu J."/>
            <person name="Higashi K."/>
            <person name="Shibata D."/>
            <person name="Kamiya Y."/>
            <person name="Sato N."/>
            <person name="Nakamura Y."/>
            <person name="Tabata S."/>
            <person name="Ida S."/>
            <person name="Kurokawa K."/>
            <person name="Ohta H."/>
        </authorList>
    </citation>
    <scope>NUCLEOTIDE SEQUENCE [LARGE SCALE GENOMIC DNA]</scope>
    <source>
        <strain evidence="8 9">NIES-2285</strain>
    </source>
</reference>
<dbReference type="OrthoDB" id="8841220at2759"/>
<evidence type="ECO:0000256" key="4">
    <source>
        <dbReference type="ARBA" id="ARBA00022989"/>
    </source>
</evidence>
<dbReference type="GO" id="GO:0016020">
    <property type="term" value="C:membrane"/>
    <property type="evidence" value="ECO:0000318"/>
    <property type="project" value="GO_Central"/>
</dbReference>
<dbReference type="InterPro" id="IPR038330">
    <property type="entry name" value="TspO/MBR-related_sf"/>
</dbReference>
<protein>
    <submittedName>
        <fullName evidence="8">Putative peripheral-type benzodiazepine receptor</fullName>
    </submittedName>
</protein>
<name>A0A0U9HQN5_KLENI</name>
<feature type="region of interest" description="Disordered" evidence="6">
    <location>
        <begin position="1"/>
        <end position="34"/>
    </location>
</feature>
<feature type="transmembrane region" description="Helical" evidence="7">
    <location>
        <begin position="261"/>
        <end position="280"/>
    </location>
</feature>
<evidence type="ECO:0000256" key="3">
    <source>
        <dbReference type="ARBA" id="ARBA00022692"/>
    </source>
</evidence>